<dbReference type="SMART" id="SM00174">
    <property type="entry name" value="RHO"/>
    <property type="match status" value="1"/>
</dbReference>
<accession>A0ABR2GXG7</accession>
<name>A0ABR2GXG7_9EUKA</name>
<dbReference type="PROSITE" id="PS51420">
    <property type="entry name" value="RHO"/>
    <property type="match status" value="1"/>
</dbReference>
<dbReference type="InterPro" id="IPR001806">
    <property type="entry name" value="Small_GTPase"/>
</dbReference>
<reference evidence="4 5" key="1">
    <citation type="submission" date="2024-04" db="EMBL/GenBank/DDBJ databases">
        <title>Tritrichomonas musculus Genome.</title>
        <authorList>
            <person name="Alves-Ferreira E."/>
            <person name="Grigg M."/>
            <person name="Lorenzi H."/>
            <person name="Galac M."/>
        </authorList>
    </citation>
    <scope>NUCLEOTIDE SEQUENCE [LARGE SCALE GENOMIC DNA]</scope>
    <source>
        <strain evidence="4 5">EAF2021</strain>
    </source>
</reference>
<dbReference type="EMBL" id="JAPFFF010000054">
    <property type="protein sequence ID" value="KAK8838633.1"/>
    <property type="molecule type" value="Genomic_DNA"/>
</dbReference>
<keyword evidence="2" id="KW-0342">GTP-binding</keyword>
<dbReference type="Pfam" id="PF00071">
    <property type="entry name" value="Ras"/>
    <property type="match status" value="1"/>
</dbReference>
<organism evidence="4 5">
    <name type="scientific">Tritrichomonas musculus</name>
    <dbReference type="NCBI Taxonomy" id="1915356"/>
    <lineage>
        <taxon>Eukaryota</taxon>
        <taxon>Metamonada</taxon>
        <taxon>Parabasalia</taxon>
        <taxon>Tritrichomonadida</taxon>
        <taxon>Tritrichomonadidae</taxon>
        <taxon>Tritrichomonas</taxon>
    </lineage>
</organism>
<dbReference type="PANTHER" id="PTHR24072">
    <property type="entry name" value="RHO FAMILY GTPASE"/>
    <property type="match status" value="1"/>
</dbReference>
<dbReference type="Proteomes" id="UP001470230">
    <property type="component" value="Unassembled WGS sequence"/>
</dbReference>
<dbReference type="PRINTS" id="PR00449">
    <property type="entry name" value="RASTRNSFRMNG"/>
</dbReference>
<dbReference type="InterPro" id="IPR005225">
    <property type="entry name" value="Small_GTP-bd"/>
</dbReference>
<proteinExistence type="predicted"/>
<keyword evidence="5" id="KW-1185">Reference proteome</keyword>
<dbReference type="PROSITE" id="PS51421">
    <property type="entry name" value="RAS"/>
    <property type="match status" value="1"/>
</dbReference>
<dbReference type="PROSITE" id="PS51419">
    <property type="entry name" value="RAB"/>
    <property type="match status" value="1"/>
</dbReference>
<dbReference type="SMART" id="SM00173">
    <property type="entry name" value="RAS"/>
    <property type="match status" value="1"/>
</dbReference>
<keyword evidence="1" id="KW-0547">Nucleotide-binding</keyword>
<dbReference type="InterPro" id="IPR003578">
    <property type="entry name" value="Small_GTPase_Rho"/>
</dbReference>
<gene>
    <name evidence="4" type="ORF">M9Y10_032669</name>
</gene>
<dbReference type="CDD" id="cd00157">
    <property type="entry name" value="Rho"/>
    <property type="match status" value="1"/>
</dbReference>
<evidence type="ECO:0000256" key="1">
    <source>
        <dbReference type="ARBA" id="ARBA00022741"/>
    </source>
</evidence>
<dbReference type="SUPFAM" id="SSF52540">
    <property type="entry name" value="P-loop containing nucleoside triphosphate hydrolases"/>
    <property type="match status" value="1"/>
</dbReference>
<feature type="compositionally biased region" description="Basic residues" evidence="3">
    <location>
        <begin position="191"/>
        <end position="213"/>
    </location>
</feature>
<feature type="compositionally biased region" description="Basic residues" evidence="3">
    <location>
        <begin position="220"/>
        <end position="241"/>
    </location>
</feature>
<feature type="region of interest" description="Disordered" evidence="3">
    <location>
        <begin position="189"/>
        <end position="241"/>
    </location>
</feature>
<evidence type="ECO:0000313" key="4">
    <source>
        <dbReference type="EMBL" id="KAK8838633.1"/>
    </source>
</evidence>
<dbReference type="InterPro" id="IPR027417">
    <property type="entry name" value="P-loop_NTPase"/>
</dbReference>
<dbReference type="Gene3D" id="3.40.50.300">
    <property type="entry name" value="P-loop containing nucleotide triphosphate hydrolases"/>
    <property type="match status" value="1"/>
</dbReference>
<evidence type="ECO:0000256" key="2">
    <source>
        <dbReference type="ARBA" id="ARBA00023134"/>
    </source>
</evidence>
<dbReference type="NCBIfam" id="TIGR00231">
    <property type="entry name" value="small_GTP"/>
    <property type="match status" value="1"/>
</dbReference>
<comment type="caution">
    <text evidence="4">The sequence shown here is derived from an EMBL/GenBank/DDBJ whole genome shotgun (WGS) entry which is preliminary data.</text>
</comment>
<evidence type="ECO:0000313" key="5">
    <source>
        <dbReference type="Proteomes" id="UP001470230"/>
    </source>
</evidence>
<dbReference type="SMART" id="SM00175">
    <property type="entry name" value="RAB"/>
    <property type="match status" value="1"/>
</dbReference>
<protein>
    <submittedName>
        <fullName evidence="4">Uncharacterized protein</fullName>
    </submittedName>
</protein>
<sequence length="258" mass="30642">MKQIKCVLVGDIDCDKTKLLICYSTNSFSEQYISTVFDNYSTNVKVEDQPINLQLWDTSGQEEYKRTRSLSYTQTDVFVILFSLVNPASLENVEKIWLPEIKRYCPETPFILVGTKSNLRDEFNLHESEFIEKGWHPVSYEEGNRMKNKIGAQSYIECDILKHYNITEVFESAIKAVLHYHVETSEEIKSKLKKEKKEKKRLQKEEKKRKRQKKKEEKQKKKTERKEKKKQKKINKSKNKKKLNVEFKVNISLKISYK</sequence>
<evidence type="ECO:0000256" key="3">
    <source>
        <dbReference type="SAM" id="MobiDB-lite"/>
    </source>
</evidence>